<protein>
    <submittedName>
        <fullName evidence="2 4">Uncharacterized protein</fullName>
    </submittedName>
</protein>
<dbReference type="Proteomes" id="UP000504638">
    <property type="component" value="Unplaced"/>
</dbReference>
<reference evidence="4" key="2">
    <citation type="submission" date="2020-04" db="EMBL/GenBank/DDBJ databases">
        <authorList>
            <consortium name="NCBI Genome Project"/>
        </authorList>
    </citation>
    <scope>NUCLEOTIDE SEQUENCE</scope>
    <source>
        <strain evidence="4">CBS 781.70</strain>
    </source>
</reference>
<dbReference type="AlphaFoldDB" id="A0A6G1GAF9"/>
<proteinExistence type="predicted"/>
<reference evidence="2 4" key="1">
    <citation type="submission" date="2020-01" db="EMBL/GenBank/DDBJ databases">
        <authorList>
            <consortium name="DOE Joint Genome Institute"/>
            <person name="Haridas S."/>
            <person name="Albert R."/>
            <person name="Binder M."/>
            <person name="Bloem J."/>
            <person name="Labutti K."/>
            <person name="Salamov A."/>
            <person name="Andreopoulos B."/>
            <person name="Baker S.E."/>
            <person name="Barry K."/>
            <person name="Bills G."/>
            <person name="Bluhm B.H."/>
            <person name="Cannon C."/>
            <person name="Castanera R."/>
            <person name="Culley D.E."/>
            <person name="Daum C."/>
            <person name="Ezra D."/>
            <person name="Gonzalez J.B."/>
            <person name="Henrissat B."/>
            <person name="Kuo A."/>
            <person name="Liang C."/>
            <person name="Lipzen A."/>
            <person name="Lutzoni F."/>
            <person name="Magnuson J."/>
            <person name="Mondo S."/>
            <person name="Nolan M."/>
            <person name="Ohm R."/>
            <person name="Pangilinan J."/>
            <person name="Park H.-J."/>
            <person name="Ramirez L."/>
            <person name="Alfaro M."/>
            <person name="Sun H."/>
            <person name="Tritt A."/>
            <person name="Yoshinaga Y."/>
            <person name="Zwiers L.-H."/>
            <person name="Turgeon B.G."/>
            <person name="Goodwin S.B."/>
            <person name="Spatafora J.W."/>
            <person name="Crous P.W."/>
            <person name="Grigoriev I.V."/>
        </authorList>
    </citation>
    <scope>NUCLEOTIDE SEQUENCE</scope>
    <source>
        <strain evidence="2 4">CBS 781.70</strain>
    </source>
</reference>
<evidence type="ECO:0000256" key="1">
    <source>
        <dbReference type="SAM" id="MobiDB-lite"/>
    </source>
</evidence>
<dbReference type="Pfam" id="PF17254">
    <property type="entry name" value="DUF5321"/>
    <property type="match status" value="1"/>
</dbReference>
<dbReference type="EMBL" id="ML975152">
    <property type="protein sequence ID" value="KAF1814891.1"/>
    <property type="molecule type" value="Genomic_DNA"/>
</dbReference>
<dbReference type="GeneID" id="54416351"/>
<feature type="region of interest" description="Disordered" evidence="1">
    <location>
        <begin position="89"/>
        <end position="142"/>
    </location>
</feature>
<evidence type="ECO:0000313" key="2">
    <source>
        <dbReference type="EMBL" id="KAF1814891.1"/>
    </source>
</evidence>
<dbReference type="OrthoDB" id="2253354at2759"/>
<evidence type="ECO:0000313" key="3">
    <source>
        <dbReference type="Proteomes" id="UP000504638"/>
    </source>
</evidence>
<keyword evidence="3" id="KW-1185">Reference proteome</keyword>
<accession>A0A6G1GAF9</accession>
<organism evidence="2">
    <name type="scientific">Eremomyces bilateralis CBS 781.70</name>
    <dbReference type="NCBI Taxonomy" id="1392243"/>
    <lineage>
        <taxon>Eukaryota</taxon>
        <taxon>Fungi</taxon>
        <taxon>Dikarya</taxon>
        <taxon>Ascomycota</taxon>
        <taxon>Pezizomycotina</taxon>
        <taxon>Dothideomycetes</taxon>
        <taxon>Dothideomycetes incertae sedis</taxon>
        <taxon>Eremomycetales</taxon>
        <taxon>Eremomycetaceae</taxon>
        <taxon>Eremomyces</taxon>
    </lineage>
</organism>
<dbReference type="RefSeq" id="XP_033536522.1">
    <property type="nucleotide sequence ID" value="XM_033675781.1"/>
</dbReference>
<sequence>AIPRIARPSFWQSLIPKPFRRGEQPPSAKGRTADGWLFFIIMPLLIGSQAIQLITLKKEMAAYSRQTKGKIALLKEVIGRIQKGEQFDVGKALGGGDPIPEEEWKETMEEVKSGPLFSEKDRRPPWTKRETKAEKPEKTEEP</sequence>
<name>A0A6G1GAF9_9PEZI</name>
<feature type="compositionally biased region" description="Basic and acidic residues" evidence="1">
    <location>
        <begin position="105"/>
        <end position="142"/>
    </location>
</feature>
<feature type="non-terminal residue" evidence="2">
    <location>
        <position position="1"/>
    </location>
</feature>
<reference evidence="4" key="3">
    <citation type="submission" date="2025-04" db="UniProtKB">
        <authorList>
            <consortium name="RefSeq"/>
        </authorList>
    </citation>
    <scope>IDENTIFICATION</scope>
    <source>
        <strain evidence="4">CBS 781.70</strain>
    </source>
</reference>
<evidence type="ECO:0000313" key="4">
    <source>
        <dbReference type="RefSeq" id="XP_033536522.1"/>
    </source>
</evidence>
<dbReference type="InterPro" id="IPR035213">
    <property type="entry name" value="DUF5321"/>
</dbReference>
<feature type="non-terminal residue" evidence="2">
    <location>
        <position position="142"/>
    </location>
</feature>
<gene>
    <name evidence="2 4" type="ORF">P152DRAFT_383346</name>
</gene>